<keyword evidence="2" id="KW-1185">Reference proteome</keyword>
<gene>
    <name evidence="1" type="ORF">L5515_016457</name>
</gene>
<evidence type="ECO:0000313" key="2">
    <source>
        <dbReference type="Proteomes" id="UP000829354"/>
    </source>
</evidence>
<sequence length="77" mass="8989">MILNLQELQSLFMTPEAPQMIENACSSHDLAPSQKIVICFLLWSIRGEKATSRRLSTLQEFQFTLQVRLYIKEEMIE</sequence>
<proteinExistence type="predicted"/>
<dbReference type="EMBL" id="CP092625">
    <property type="protein sequence ID" value="UMM39374.1"/>
    <property type="molecule type" value="Genomic_DNA"/>
</dbReference>
<reference evidence="1 2" key="1">
    <citation type="submission" date="2022-04" db="EMBL/GenBank/DDBJ databases">
        <title>Chromosome-level reference genomes for two strains of Caenorhabditis briggsae: an improved platform for comparative genomics.</title>
        <authorList>
            <person name="Stevens L."/>
            <person name="Andersen E."/>
        </authorList>
    </citation>
    <scope>NUCLEOTIDE SEQUENCE [LARGE SCALE GENOMIC DNA]</scope>
    <source>
        <strain evidence="1">VX34</strain>
        <tissue evidence="1">Whole-organism</tissue>
    </source>
</reference>
<accession>A0AAE9JNN1</accession>
<evidence type="ECO:0000313" key="1">
    <source>
        <dbReference type="EMBL" id="UMM39374.1"/>
    </source>
</evidence>
<name>A0AAE9JNN1_CAEBR</name>
<dbReference type="AlphaFoldDB" id="A0AAE9JNN1"/>
<organism evidence="1 2">
    <name type="scientific">Caenorhabditis briggsae</name>
    <dbReference type="NCBI Taxonomy" id="6238"/>
    <lineage>
        <taxon>Eukaryota</taxon>
        <taxon>Metazoa</taxon>
        <taxon>Ecdysozoa</taxon>
        <taxon>Nematoda</taxon>
        <taxon>Chromadorea</taxon>
        <taxon>Rhabditida</taxon>
        <taxon>Rhabditina</taxon>
        <taxon>Rhabditomorpha</taxon>
        <taxon>Rhabditoidea</taxon>
        <taxon>Rhabditidae</taxon>
        <taxon>Peloderinae</taxon>
        <taxon>Caenorhabditis</taxon>
    </lineage>
</organism>
<protein>
    <submittedName>
        <fullName evidence="1">Uncharacterized protein</fullName>
    </submittedName>
</protein>
<dbReference type="Proteomes" id="UP000829354">
    <property type="component" value="Chromosome X"/>
</dbReference>